<dbReference type="InterPro" id="IPR032710">
    <property type="entry name" value="NTF2-like_dom_sf"/>
</dbReference>
<reference evidence="2 3" key="1">
    <citation type="submission" date="2022-06" db="EMBL/GenBank/DDBJ databases">
        <title>Mycolicibacterium sp. CAU 1645 isolated from seawater.</title>
        <authorList>
            <person name="Kim W."/>
        </authorList>
    </citation>
    <scope>NUCLEOTIDE SEQUENCE [LARGE SCALE GENOMIC DNA]</scope>
    <source>
        <strain evidence="2 3">CAU 1645</strain>
    </source>
</reference>
<sequence length="136" mass="14445">MPTDTPATATSVARRFYDALAGADAEALLTLLADDFEGLVSAGMPHGVGGPHHGAQDMLGVWATIDEAYDISVEPSEYLTVSDQRVVVLGHYRGRSKADNAAVDAAFAHVIDAEGDRMTGLHQITDTVSWRIPVPN</sequence>
<accession>A0ABT1MC68</accession>
<protein>
    <submittedName>
        <fullName evidence="2">Nuclear transport factor 2 family protein</fullName>
    </submittedName>
</protein>
<dbReference type="Pfam" id="PF12680">
    <property type="entry name" value="SnoaL_2"/>
    <property type="match status" value="1"/>
</dbReference>
<organism evidence="2 3">
    <name type="scientific">Mycolicibacterium arenosum</name>
    <dbReference type="NCBI Taxonomy" id="2952157"/>
    <lineage>
        <taxon>Bacteria</taxon>
        <taxon>Bacillati</taxon>
        <taxon>Actinomycetota</taxon>
        <taxon>Actinomycetes</taxon>
        <taxon>Mycobacteriales</taxon>
        <taxon>Mycobacteriaceae</taxon>
        <taxon>Mycolicibacterium</taxon>
    </lineage>
</organism>
<evidence type="ECO:0000259" key="1">
    <source>
        <dbReference type="Pfam" id="PF12680"/>
    </source>
</evidence>
<comment type="caution">
    <text evidence="2">The sequence shown here is derived from an EMBL/GenBank/DDBJ whole genome shotgun (WGS) entry which is preliminary data.</text>
</comment>
<dbReference type="EMBL" id="JANDBD010000019">
    <property type="protein sequence ID" value="MCP9276741.1"/>
    <property type="molecule type" value="Genomic_DNA"/>
</dbReference>
<dbReference type="Gene3D" id="3.10.450.50">
    <property type="match status" value="1"/>
</dbReference>
<proteinExistence type="predicted"/>
<feature type="domain" description="SnoaL-like" evidence="1">
    <location>
        <begin position="13"/>
        <end position="119"/>
    </location>
</feature>
<gene>
    <name evidence="2" type="ORF">NM203_31615</name>
</gene>
<dbReference type="InterPro" id="IPR037401">
    <property type="entry name" value="SnoaL-like"/>
</dbReference>
<dbReference type="RefSeq" id="WP_255064915.1">
    <property type="nucleotide sequence ID" value="NZ_JANDBD010000019.1"/>
</dbReference>
<keyword evidence="3" id="KW-1185">Reference proteome</keyword>
<name>A0ABT1MC68_9MYCO</name>
<evidence type="ECO:0000313" key="3">
    <source>
        <dbReference type="Proteomes" id="UP001651690"/>
    </source>
</evidence>
<evidence type="ECO:0000313" key="2">
    <source>
        <dbReference type="EMBL" id="MCP9276741.1"/>
    </source>
</evidence>
<dbReference type="Proteomes" id="UP001651690">
    <property type="component" value="Unassembled WGS sequence"/>
</dbReference>
<dbReference type="SUPFAM" id="SSF54427">
    <property type="entry name" value="NTF2-like"/>
    <property type="match status" value="1"/>
</dbReference>